<comment type="caution">
    <text evidence="9">The sequence shown here is derived from an EMBL/GenBank/DDBJ whole genome shotgun (WGS) entry which is preliminary data.</text>
</comment>
<dbReference type="PANTHER" id="PTHR24345">
    <property type="entry name" value="SERINE/THREONINE-PROTEIN KINASE PLK"/>
    <property type="match status" value="1"/>
</dbReference>
<dbReference type="InterPro" id="IPR036947">
    <property type="entry name" value="POLO_box_dom_sf"/>
</dbReference>
<keyword evidence="2" id="KW-0808">Transferase</keyword>
<feature type="region of interest" description="Disordered" evidence="7">
    <location>
        <begin position="402"/>
        <end position="470"/>
    </location>
</feature>
<dbReference type="PROSITE" id="PS00108">
    <property type="entry name" value="PROTEIN_KINASE_ST"/>
    <property type="match status" value="1"/>
</dbReference>
<organism evidence="9 10">
    <name type="scientific">Hamiltosporidium tvaerminnensis</name>
    <dbReference type="NCBI Taxonomy" id="1176355"/>
    <lineage>
        <taxon>Eukaryota</taxon>
        <taxon>Fungi</taxon>
        <taxon>Fungi incertae sedis</taxon>
        <taxon>Microsporidia</taxon>
        <taxon>Dubosqiidae</taxon>
        <taxon>Hamiltosporidium</taxon>
    </lineage>
</organism>
<keyword evidence="1" id="KW-0723">Serine/threonine-protein kinase</keyword>
<dbReference type="InterPro" id="IPR017441">
    <property type="entry name" value="Protein_kinase_ATP_BS"/>
</dbReference>
<evidence type="ECO:0000256" key="3">
    <source>
        <dbReference type="ARBA" id="ARBA00022741"/>
    </source>
</evidence>
<evidence type="ECO:0000313" key="10">
    <source>
        <dbReference type="Proteomes" id="UP000292362"/>
    </source>
</evidence>
<dbReference type="PANTHER" id="PTHR24345:SF0">
    <property type="entry name" value="CELL CYCLE SERINE_THREONINE-PROTEIN KINASE CDC5_MSD2"/>
    <property type="match status" value="1"/>
</dbReference>
<dbReference type="VEuPathDB" id="MicrosporidiaDB:CWI37_0514p0010"/>
<dbReference type="Pfam" id="PF00069">
    <property type="entry name" value="Pkinase"/>
    <property type="match status" value="1"/>
</dbReference>
<dbReference type="FunFam" id="1.10.510.10:FF:000571">
    <property type="entry name" value="Maternal embryonic leucine zipper kinase"/>
    <property type="match status" value="1"/>
</dbReference>
<dbReference type="GO" id="GO:0004674">
    <property type="term" value="F:protein serine/threonine kinase activity"/>
    <property type="evidence" value="ECO:0007669"/>
    <property type="project" value="UniProtKB-KW"/>
</dbReference>
<keyword evidence="3 6" id="KW-0547">Nucleotide-binding</keyword>
<feature type="domain" description="Protein kinase" evidence="8">
    <location>
        <begin position="23"/>
        <end position="281"/>
    </location>
</feature>
<dbReference type="Gene3D" id="1.10.510.10">
    <property type="entry name" value="Transferase(Phosphotransferase) domain 1"/>
    <property type="match status" value="1"/>
</dbReference>
<evidence type="ECO:0000313" key="9">
    <source>
        <dbReference type="EMBL" id="TBU02291.1"/>
    </source>
</evidence>
<dbReference type="AlphaFoldDB" id="A0A4Q9L615"/>
<evidence type="ECO:0000256" key="5">
    <source>
        <dbReference type="ARBA" id="ARBA00022840"/>
    </source>
</evidence>
<gene>
    <name evidence="9" type="ORF">CWI37_0514p0010</name>
</gene>
<feature type="binding site" evidence="6">
    <location>
        <position position="50"/>
    </location>
    <ligand>
        <name>ATP</name>
        <dbReference type="ChEBI" id="CHEBI:30616"/>
    </ligand>
</feature>
<evidence type="ECO:0000256" key="1">
    <source>
        <dbReference type="ARBA" id="ARBA00022527"/>
    </source>
</evidence>
<feature type="compositionally biased region" description="Basic and acidic residues" evidence="7">
    <location>
        <begin position="402"/>
        <end position="413"/>
    </location>
</feature>
<protein>
    <submittedName>
        <fullName evidence="9">Protein kinase</fullName>
    </submittedName>
</protein>
<dbReference type="SMART" id="SM00220">
    <property type="entry name" value="S_TKc"/>
    <property type="match status" value="1"/>
</dbReference>
<sequence length="742" mass="85495">MPKPQYFLPLNTQITDPSTKITYTLTKLLGRGAFAQCYLAITDTKKVAIKIVKLSDLKTEKIKEKLESEVLIHKSLNHPYIVTLHTSFRTTEYVFMVMELCENKTLDDLLKKCQCLSEKYVKKYTLQLICALKYLHENKCVVHRDLKLSNLFLDTNYNLKIGDFGLSAVIRLGQKKRTVCGTPNYIAPEVLFDKANGHSYEADVWSLGVIMYTLLIGTPPFQKENVKEIYKMIQQNSYIFPSCSKLNTAISQHSKTLISSILTTNPLLRPSFSQILIHPFFSDSYSQILINKIFGIENKINNNFVEGVSDKNKDLYKDYTSRDNRVLTSKLLEGVNNKDYTSRDNRVLTSKLLEGVNNKDYTSRDNRVLTSKLLEGVNDKNKDYTSRDNRVLTSKLLEGVNDKNKDYTSRDNRVLNGHLSNNPNEPINNNPNPCIHSNSHSNPNPNSCINTNPNHNPNPNPRINTNPNPNPRINTNPNPCINNHSNHKNNENTNNILKNSNKTISMIERFYISLKDKLYEELTCTYDYVTFSIPISRYRVIGYNMSSGRCGVYFSDHTNMVLEVCNKKVLYLSVSKEENKKVYCSEEHLIGRVPDILCEKYEVLKYYVKNFGINNKEGNYSNYSNYNNCKDNNGFGYNYKDCKDNNYKDSKDINCNNYKENLYNNNIGVNDRSFVMRVKRVENGLLFGQFNNIFVFDFVDGNRVVIYDKGRKVYCCDVKGVKKMTENMRVFCMGVLESQIKK</sequence>
<dbReference type="InterPro" id="IPR011009">
    <property type="entry name" value="Kinase-like_dom_sf"/>
</dbReference>
<dbReference type="PROSITE" id="PS50011">
    <property type="entry name" value="PROTEIN_KINASE_DOM"/>
    <property type="match status" value="1"/>
</dbReference>
<dbReference type="Proteomes" id="UP000292362">
    <property type="component" value="Unassembled WGS sequence"/>
</dbReference>
<evidence type="ECO:0000256" key="2">
    <source>
        <dbReference type="ARBA" id="ARBA00022679"/>
    </source>
</evidence>
<feature type="compositionally biased region" description="Low complexity" evidence="7">
    <location>
        <begin position="420"/>
        <end position="470"/>
    </location>
</feature>
<dbReference type="Gene3D" id="3.30.1120.30">
    <property type="entry name" value="POLO box domain"/>
    <property type="match status" value="1"/>
</dbReference>
<evidence type="ECO:0000256" key="6">
    <source>
        <dbReference type="PROSITE-ProRule" id="PRU10141"/>
    </source>
</evidence>
<reference evidence="9 10" key="1">
    <citation type="submission" date="2017-12" db="EMBL/GenBank/DDBJ databases">
        <authorList>
            <person name="Pombert J.-F."/>
            <person name="Haag K.L."/>
            <person name="Ebert D."/>
        </authorList>
    </citation>
    <scope>NUCLEOTIDE SEQUENCE [LARGE SCALE GENOMIC DNA]</scope>
    <source>
        <strain evidence="9">FI-OER-3-3</strain>
    </source>
</reference>
<evidence type="ECO:0000259" key="8">
    <source>
        <dbReference type="PROSITE" id="PS50011"/>
    </source>
</evidence>
<dbReference type="InterPro" id="IPR008271">
    <property type="entry name" value="Ser/Thr_kinase_AS"/>
</dbReference>
<dbReference type="FunFam" id="3.30.200.20:FF:000042">
    <property type="entry name" value="Aurora kinase A"/>
    <property type="match status" value="1"/>
</dbReference>
<dbReference type="PROSITE" id="PS00107">
    <property type="entry name" value="PROTEIN_KINASE_ATP"/>
    <property type="match status" value="1"/>
</dbReference>
<dbReference type="InterPro" id="IPR000719">
    <property type="entry name" value="Prot_kinase_dom"/>
</dbReference>
<proteinExistence type="predicted"/>
<dbReference type="InterPro" id="IPR000959">
    <property type="entry name" value="POLO_box_dom"/>
</dbReference>
<dbReference type="SUPFAM" id="SSF56112">
    <property type="entry name" value="Protein kinase-like (PK-like)"/>
    <property type="match status" value="1"/>
</dbReference>
<name>A0A4Q9L615_9MICR</name>
<dbReference type="GO" id="GO:0005634">
    <property type="term" value="C:nucleus"/>
    <property type="evidence" value="ECO:0007669"/>
    <property type="project" value="TreeGrafter"/>
</dbReference>
<keyword evidence="5 6" id="KW-0067">ATP-binding</keyword>
<dbReference type="GO" id="GO:0005524">
    <property type="term" value="F:ATP binding"/>
    <property type="evidence" value="ECO:0007669"/>
    <property type="project" value="UniProtKB-UniRule"/>
</dbReference>
<keyword evidence="4 9" id="KW-0418">Kinase</keyword>
<dbReference type="EMBL" id="PITJ01000514">
    <property type="protein sequence ID" value="TBU02291.1"/>
    <property type="molecule type" value="Genomic_DNA"/>
</dbReference>
<dbReference type="Pfam" id="PF00659">
    <property type="entry name" value="POLO_box"/>
    <property type="match status" value="1"/>
</dbReference>
<accession>A0A4Q9L615</accession>
<evidence type="ECO:0000256" key="4">
    <source>
        <dbReference type="ARBA" id="ARBA00022777"/>
    </source>
</evidence>
<evidence type="ECO:0000256" key="7">
    <source>
        <dbReference type="SAM" id="MobiDB-lite"/>
    </source>
</evidence>
<dbReference type="SUPFAM" id="SSF82615">
    <property type="entry name" value="Polo-box domain"/>
    <property type="match status" value="1"/>
</dbReference>